<sequence length="202" mass="23781">MTLEEIYDTIEANRNKLKKQIYQNVDRFLKIHLSREELEDLLSDVVLLTVEKMVSGEKTEGDFNTEANLLNYLSKTACQKLKDDIRKQGVSKKYYNEKYYLDEYLTDVSQRPEPDFSTSEVYRNAMEFVYGRYDWIRAGIFKTYAVNKITYSQLAEVTGYSRSRCYLIVKLIREDIRRNLPLILKSDDVPMCLNGKALNTYL</sequence>
<gene>
    <name evidence="1" type="ORF">EFA69_06425</name>
</gene>
<dbReference type="OrthoDB" id="9856156at2"/>
<keyword evidence="2" id="KW-1185">Reference proteome</keyword>
<accession>A0A3M9MZD0</accession>
<dbReference type="AlphaFoldDB" id="A0A3M9MZD0"/>
<organism evidence="1 2">
    <name type="scientific">Rufibacter immobilis</name>
    <dbReference type="NCBI Taxonomy" id="1348778"/>
    <lineage>
        <taxon>Bacteria</taxon>
        <taxon>Pseudomonadati</taxon>
        <taxon>Bacteroidota</taxon>
        <taxon>Cytophagia</taxon>
        <taxon>Cytophagales</taxon>
        <taxon>Hymenobacteraceae</taxon>
        <taxon>Rufibacter</taxon>
    </lineage>
</organism>
<dbReference type="RefSeq" id="WP_123132281.1">
    <property type="nucleotide sequence ID" value="NZ_RJJE01000006.1"/>
</dbReference>
<comment type="caution">
    <text evidence="1">The sequence shown here is derived from an EMBL/GenBank/DDBJ whole genome shotgun (WGS) entry which is preliminary data.</text>
</comment>
<reference evidence="1 2" key="1">
    <citation type="submission" date="2018-11" db="EMBL/GenBank/DDBJ databases">
        <title>Rufibacter latericius sp. nov., isolated from water in Baiyang Lake.</title>
        <authorList>
            <person name="Yang Y."/>
        </authorList>
    </citation>
    <scope>NUCLEOTIDE SEQUENCE [LARGE SCALE GENOMIC DNA]</scope>
    <source>
        <strain evidence="1 2">MCC P1</strain>
    </source>
</reference>
<name>A0A3M9MZD0_9BACT</name>
<proteinExistence type="predicted"/>
<dbReference type="Proteomes" id="UP000271010">
    <property type="component" value="Unassembled WGS sequence"/>
</dbReference>
<protein>
    <submittedName>
        <fullName evidence="1">Sigma-70 family RNA polymerase sigma factor</fullName>
    </submittedName>
</protein>
<evidence type="ECO:0000313" key="2">
    <source>
        <dbReference type="Proteomes" id="UP000271010"/>
    </source>
</evidence>
<evidence type="ECO:0000313" key="1">
    <source>
        <dbReference type="EMBL" id="RNI30922.1"/>
    </source>
</evidence>
<dbReference type="EMBL" id="RJJE01000006">
    <property type="protein sequence ID" value="RNI30922.1"/>
    <property type="molecule type" value="Genomic_DNA"/>
</dbReference>